<accession>A0ABM1I493</accession>
<comment type="catalytic activity">
    <reaction evidence="4 5 6">
        <text>an acyl phosphate + H2O = a carboxylate + phosphate + H(+)</text>
        <dbReference type="Rhea" id="RHEA:14965"/>
        <dbReference type="ChEBI" id="CHEBI:15377"/>
        <dbReference type="ChEBI" id="CHEBI:15378"/>
        <dbReference type="ChEBI" id="CHEBI:29067"/>
        <dbReference type="ChEBI" id="CHEBI:43474"/>
        <dbReference type="ChEBI" id="CHEBI:59918"/>
        <dbReference type="EC" id="3.6.1.7"/>
    </reaction>
</comment>
<dbReference type="GeneID" id="107065652"/>
<dbReference type="InterPro" id="IPR017968">
    <property type="entry name" value="Acylphosphatase_CS"/>
</dbReference>
<evidence type="ECO:0000256" key="7">
    <source>
        <dbReference type="RuleBase" id="RU004168"/>
    </source>
</evidence>
<feature type="domain" description="Acylphosphatase-like" evidence="8">
    <location>
        <begin position="17"/>
        <end position="107"/>
    </location>
</feature>
<evidence type="ECO:0000256" key="2">
    <source>
        <dbReference type="ARBA" id="ARBA00012150"/>
    </source>
</evidence>
<dbReference type="RefSeq" id="XP_015175030.1">
    <property type="nucleotide sequence ID" value="XM_015319544.1"/>
</dbReference>
<protein>
    <recommendedName>
        <fullName evidence="2 5">Acylphosphatase</fullName>
        <ecNumber evidence="2 5">3.6.1.7</ecNumber>
    </recommendedName>
</protein>
<comment type="similarity">
    <text evidence="1 7">Belongs to the acylphosphatase family.</text>
</comment>
<reference evidence="10" key="1">
    <citation type="submission" date="2025-08" db="UniProtKB">
        <authorList>
            <consortium name="RefSeq"/>
        </authorList>
    </citation>
    <scope>IDENTIFICATION</scope>
    <source>
        <tissue evidence="10">Whole body</tissue>
    </source>
</reference>
<evidence type="ECO:0000256" key="1">
    <source>
        <dbReference type="ARBA" id="ARBA00005614"/>
    </source>
</evidence>
<dbReference type="InterPro" id="IPR020456">
    <property type="entry name" value="Acylphosphatase"/>
</dbReference>
<feature type="active site" evidence="5">
    <location>
        <position position="32"/>
    </location>
</feature>
<dbReference type="InterPro" id="IPR001792">
    <property type="entry name" value="Acylphosphatase-like_dom"/>
</dbReference>
<proteinExistence type="inferred from homology"/>
<keyword evidence="9" id="KW-1185">Reference proteome</keyword>
<dbReference type="Proteomes" id="UP000694924">
    <property type="component" value="Unplaced"/>
</dbReference>
<evidence type="ECO:0000313" key="10">
    <source>
        <dbReference type="RefSeq" id="XP_015175030.1"/>
    </source>
</evidence>
<dbReference type="PROSITE" id="PS00151">
    <property type="entry name" value="ACYLPHOSPHATASE_2"/>
    <property type="match status" value="1"/>
</dbReference>
<keyword evidence="3 5" id="KW-0378">Hydrolase</keyword>
<evidence type="ECO:0000256" key="4">
    <source>
        <dbReference type="ARBA" id="ARBA00047645"/>
    </source>
</evidence>
<dbReference type="PROSITE" id="PS00150">
    <property type="entry name" value="ACYLPHOSPHATASE_1"/>
    <property type="match status" value="1"/>
</dbReference>
<dbReference type="PROSITE" id="PS51160">
    <property type="entry name" value="ACYLPHOSPHATASE_3"/>
    <property type="match status" value="1"/>
</dbReference>
<evidence type="ECO:0000313" key="9">
    <source>
        <dbReference type="Proteomes" id="UP000694924"/>
    </source>
</evidence>
<evidence type="ECO:0000256" key="3">
    <source>
        <dbReference type="ARBA" id="ARBA00022801"/>
    </source>
</evidence>
<dbReference type="InterPro" id="IPR036046">
    <property type="entry name" value="Acylphosphatase-like_dom_sf"/>
</dbReference>
<dbReference type="Pfam" id="PF00708">
    <property type="entry name" value="Acylphosphatase"/>
    <property type="match status" value="1"/>
</dbReference>
<evidence type="ECO:0000259" key="8">
    <source>
        <dbReference type="PROSITE" id="PS51160"/>
    </source>
</evidence>
<evidence type="ECO:0000256" key="5">
    <source>
        <dbReference type="PROSITE-ProRule" id="PRU00520"/>
    </source>
</evidence>
<gene>
    <name evidence="10" type="primary">LOC107065652</name>
</gene>
<organism evidence="9 10">
    <name type="scientific">Polistes dominula</name>
    <name type="common">European paper wasp</name>
    <name type="synonym">Vespa dominula</name>
    <dbReference type="NCBI Taxonomy" id="743375"/>
    <lineage>
        <taxon>Eukaryota</taxon>
        <taxon>Metazoa</taxon>
        <taxon>Ecdysozoa</taxon>
        <taxon>Arthropoda</taxon>
        <taxon>Hexapoda</taxon>
        <taxon>Insecta</taxon>
        <taxon>Pterygota</taxon>
        <taxon>Neoptera</taxon>
        <taxon>Endopterygota</taxon>
        <taxon>Hymenoptera</taxon>
        <taxon>Apocrita</taxon>
        <taxon>Aculeata</taxon>
        <taxon>Vespoidea</taxon>
        <taxon>Vespidae</taxon>
        <taxon>Polistinae</taxon>
        <taxon>Polistini</taxon>
        <taxon>Polistes</taxon>
    </lineage>
</organism>
<name>A0ABM1I493_POLDO</name>
<dbReference type="PRINTS" id="PR00112">
    <property type="entry name" value="ACYLPHPHTASE"/>
</dbReference>
<feature type="active site" evidence="5">
    <location>
        <position position="50"/>
    </location>
</feature>
<dbReference type="Gene3D" id="3.30.70.100">
    <property type="match status" value="1"/>
</dbReference>
<dbReference type="PANTHER" id="PTHR10029:SF3">
    <property type="entry name" value="ACYLPHOSPHATASE-RELATED"/>
    <property type="match status" value="1"/>
</dbReference>
<evidence type="ECO:0000256" key="6">
    <source>
        <dbReference type="RuleBase" id="RU000553"/>
    </source>
</evidence>
<sequence>MITRRFLTYNTMSKLVALDFEVFGTVQGVFFRKYTQQKGQELGLKGWCMNTSKGTVVGQLEGEESKVEEMKRWLQYKGSPQSSITKAVFQNEKEITQPTFTNFDIRK</sequence>
<dbReference type="SUPFAM" id="SSF54975">
    <property type="entry name" value="Acylphosphatase/BLUF domain-like"/>
    <property type="match status" value="1"/>
</dbReference>
<dbReference type="EC" id="3.6.1.7" evidence="2 5"/>
<dbReference type="PANTHER" id="PTHR10029">
    <property type="entry name" value="ACYLPHOSPHATASE"/>
    <property type="match status" value="1"/>
</dbReference>